<feature type="domain" description="Bromo" evidence="2">
    <location>
        <begin position="49"/>
        <end position="125"/>
    </location>
</feature>
<dbReference type="GeneID" id="5719987"/>
<sequence>MTSVKLGGWKVAVHGYKDPMRCLALAEEAQQVAYGHVVSVVREVPLALYLFETPPGDRLPDYHTIVPPQDVMCLQMIESKIGSADNNNDNGQPLHYGSPYQLRGDFLRLYDNCMTYHAPGRSPYSNPQAGEVAGRVLAAVDRQLKLLLTSVPVMAALEFANGLRHWLRCRHCHKWRAAPYVHFAPLRVAAAAPPSRGGAGGGCGGGGGGCGFRCEQLPGRGCGQPCDQCGGAQVCSCAAAGQPR</sequence>
<accession>A0A2K3E496</accession>
<dbReference type="InterPro" id="IPR036427">
    <property type="entry name" value="Bromodomain-like_sf"/>
</dbReference>
<dbReference type="RefSeq" id="XP_001694408.2">
    <property type="nucleotide sequence ID" value="XM_001694356.3"/>
</dbReference>
<evidence type="ECO:0000313" key="3">
    <source>
        <dbReference type="EMBL" id="PNW87609.1"/>
    </source>
</evidence>
<dbReference type="EMBL" id="CM008963">
    <property type="protein sequence ID" value="PNW87609.1"/>
    <property type="molecule type" value="Genomic_DNA"/>
</dbReference>
<organism evidence="3 4">
    <name type="scientific">Chlamydomonas reinhardtii</name>
    <name type="common">Chlamydomonas smithii</name>
    <dbReference type="NCBI Taxonomy" id="3055"/>
    <lineage>
        <taxon>Eukaryota</taxon>
        <taxon>Viridiplantae</taxon>
        <taxon>Chlorophyta</taxon>
        <taxon>core chlorophytes</taxon>
        <taxon>Chlorophyceae</taxon>
        <taxon>CS clade</taxon>
        <taxon>Chlamydomonadales</taxon>
        <taxon>Chlamydomonadaceae</taxon>
        <taxon>Chlamydomonas</taxon>
    </lineage>
</organism>
<dbReference type="STRING" id="3055.A0A2K3E496"/>
<name>A0A2K3E496_CHLRE</name>
<dbReference type="PaxDb" id="3055-EDO96109"/>
<evidence type="ECO:0000256" key="1">
    <source>
        <dbReference type="ARBA" id="ARBA00023117"/>
    </source>
</evidence>
<keyword evidence="4" id="KW-1185">Reference proteome</keyword>
<dbReference type="Pfam" id="PF00439">
    <property type="entry name" value="Bromodomain"/>
    <property type="match status" value="1"/>
</dbReference>
<dbReference type="KEGG" id="cre:CHLRE_02g141586v5"/>
<reference evidence="3 4" key="1">
    <citation type="journal article" date="2007" name="Science">
        <title>The Chlamydomonas genome reveals the evolution of key animal and plant functions.</title>
        <authorList>
            <person name="Merchant S.S."/>
            <person name="Prochnik S.E."/>
            <person name="Vallon O."/>
            <person name="Harris E.H."/>
            <person name="Karpowicz S.J."/>
            <person name="Witman G.B."/>
            <person name="Terry A."/>
            <person name="Salamov A."/>
            <person name="Fritz-Laylin L.K."/>
            <person name="Marechal-Drouard L."/>
            <person name="Marshall W.F."/>
            <person name="Qu L.H."/>
            <person name="Nelson D.R."/>
            <person name="Sanderfoot A.A."/>
            <person name="Spalding M.H."/>
            <person name="Kapitonov V.V."/>
            <person name="Ren Q."/>
            <person name="Ferris P."/>
            <person name="Lindquist E."/>
            <person name="Shapiro H."/>
            <person name="Lucas S.M."/>
            <person name="Grimwood J."/>
            <person name="Schmutz J."/>
            <person name="Cardol P."/>
            <person name="Cerutti H."/>
            <person name="Chanfreau G."/>
            <person name="Chen C.L."/>
            <person name="Cognat V."/>
            <person name="Croft M.T."/>
            <person name="Dent R."/>
            <person name="Dutcher S."/>
            <person name="Fernandez E."/>
            <person name="Fukuzawa H."/>
            <person name="Gonzalez-Ballester D."/>
            <person name="Gonzalez-Halphen D."/>
            <person name="Hallmann A."/>
            <person name="Hanikenne M."/>
            <person name="Hippler M."/>
            <person name="Inwood W."/>
            <person name="Jabbari K."/>
            <person name="Kalanon M."/>
            <person name="Kuras R."/>
            <person name="Lefebvre P.A."/>
            <person name="Lemaire S.D."/>
            <person name="Lobanov A.V."/>
            <person name="Lohr M."/>
            <person name="Manuell A."/>
            <person name="Meier I."/>
            <person name="Mets L."/>
            <person name="Mittag M."/>
            <person name="Mittelmeier T."/>
            <person name="Moroney J.V."/>
            <person name="Moseley J."/>
            <person name="Napoli C."/>
            <person name="Nedelcu A.M."/>
            <person name="Niyogi K."/>
            <person name="Novoselov S.V."/>
            <person name="Paulsen I.T."/>
            <person name="Pazour G."/>
            <person name="Purton S."/>
            <person name="Ral J.P."/>
            <person name="Riano-Pachon D.M."/>
            <person name="Riekhof W."/>
            <person name="Rymarquis L."/>
            <person name="Schroda M."/>
            <person name="Stern D."/>
            <person name="Umen J."/>
            <person name="Willows R."/>
            <person name="Wilson N."/>
            <person name="Zimmer S.L."/>
            <person name="Allmer J."/>
            <person name="Balk J."/>
            <person name="Bisova K."/>
            <person name="Chen C.J."/>
            <person name="Elias M."/>
            <person name="Gendler K."/>
            <person name="Hauser C."/>
            <person name="Lamb M.R."/>
            <person name="Ledford H."/>
            <person name="Long J.C."/>
            <person name="Minagawa J."/>
            <person name="Page M.D."/>
            <person name="Pan J."/>
            <person name="Pootakham W."/>
            <person name="Roje S."/>
            <person name="Rose A."/>
            <person name="Stahlberg E."/>
            <person name="Terauchi A.M."/>
            <person name="Yang P."/>
            <person name="Ball S."/>
            <person name="Bowler C."/>
            <person name="Dieckmann C.L."/>
            <person name="Gladyshev V.N."/>
            <person name="Green P."/>
            <person name="Jorgensen R."/>
            <person name="Mayfield S."/>
            <person name="Mueller-Roeber B."/>
            <person name="Rajamani S."/>
            <person name="Sayre R.T."/>
            <person name="Brokstein P."/>
            <person name="Dubchak I."/>
            <person name="Goodstein D."/>
            <person name="Hornick L."/>
            <person name="Huang Y.W."/>
            <person name="Jhaveri J."/>
            <person name="Luo Y."/>
            <person name="Martinez D."/>
            <person name="Ngau W.C."/>
            <person name="Otillar B."/>
            <person name="Poliakov A."/>
            <person name="Porter A."/>
            <person name="Szajkowski L."/>
            <person name="Werner G."/>
            <person name="Zhou K."/>
            <person name="Grigoriev I.V."/>
            <person name="Rokhsar D.S."/>
            <person name="Grossman A.R."/>
        </authorList>
    </citation>
    <scope>NUCLEOTIDE SEQUENCE [LARGE SCALE GENOMIC DNA]</scope>
    <source>
        <strain evidence="4">CC-503</strain>
    </source>
</reference>
<dbReference type="InParanoid" id="A0A2K3E496"/>
<dbReference type="SUPFAM" id="SSF47370">
    <property type="entry name" value="Bromodomain"/>
    <property type="match status" value="1"/>
</dbReference>
<keyword evidence="1" id="KW-0103">Bromodomain</keyword>
<evidence type="ECO:0000313" key="4">
    <source>
        <dbReference type="Proteomes" id="UP000006906"/>
    </source>
</evidence>
<gene>
    <name evidence="3" type="ORF">CHLRE_02g141586v5</name>
</gene>
<dbReference type="CDD" id="cd04369">
    <property type="entry name" value="Bromodomain"/>
    <property type="match status" value="1"/>
</dbReference>
<dbReference type="Proteomes" id="UP000006906">
    <property type="component" value="Chromosome 2"/>
</dbReference>
<protein>
    <recommendedName>
        <fullName evidence="2">Bromo domain-containing protein</fullName>
    </recommendedName>
</protein>
<proteinExistence type="predicted"/>
<dbReference type="Gramene" id="PNW87609">
    <property type="protein sequence ID" value="PNW87609"/>
    <property type="gene ID" value="CHLRE_02g141586v5"/>
</dbReference>
<dbReference type="InterPro" id="IPR001487">
    <property type="entry name" value="Bromodomain"/>
</dbReference>
<evidence type="ECO:0000259" key="2">
    <source>
        <dbReference type="Pfam" id="PF00439"/>
    </source>
</evidence>
<dbReference type="AlphaFoldDB" id="A0A2K3E496"/>
<dbReference type="OrthoDB" id="10554633at2759"/>
<dbReference type="Gene3D" id="1.20.920.10">
    <property type="entry name" value="Bromodomain-like"/>
    <property type="match status" value="1"/>
</dbReference>